<evidence type="ECO:0000256" key="2">
    <source>
        <dbReference type="ARBA" id="ARBA00022598"/>
    </source>
</evidence>
<keyword evidence="6" id="KW-1185">Reference proteome</keyword>
<dbReference type="Pfam" id="PF00501">
    <property type="entry name" value="AMP-binding"/>
    <property type="match status" value="1"/>
</dbReference>
<evidence type="ECO:0000259" key="3">
    <source>
        <dbReference type="Pfam" id="PF00501"/>
    </source>
</evidence>
<comment type="similarity">
    <text evidence="1">Belongs to the ATP-dependent AMP-binding enzyme family.</text>
</comment>
<dbReference type="Proteomes" id="UP000186156">
    <property type="component" value="Unassembled WGS sequence"/>
</dbReference>
<organism evidence="5 6">
    <name type="scientific">Alicyclobacillus vulcanalis</name>
    <dbReference type="NCBI Taxonomy" id="252246"/>
    <lineage>
        <taxon>Bacteria</taxon>
        <taxon>Bacillati</taxon>
        <taxon>Bacillota</taxon>
        <taxon>Bacilli</taxon>
        <taxon>Bacillales</taxon>
        <taxon>Alicyclobacillaceae</taxon>
        <taxon>Alicyclobacillus</taxon>
    </lineage>
</organism>
<dbReference type="NCBIfam" id="TIGR02262">
    <property type="entry name" value="benz_CoA_lig"/>
    <property type="match status" value="1"/>
</dbReference>
<dbReference type="Gene3D" id="3.30.300.30">
    <property type="match status" value="1"/>
</dbReference>
<dbReference type="Pfam" id="PF13193">
    <property type="entry name" value="AMP-binding_C"/>
    <property type="match status" value="1"/>
</dbReference>
<dbReference type="PANTHER" id="PTHR43352:SF1">
    <property type="entry name" value="ANTHRANILATE--COA LIGASE"/>
    <property type="match status" value="1"/>
</dbReference>
<proteinExistence type="inferred from homology"/>
<dbReference type="InterPro" id="IPR011957">
    <property type="entry name" value="Benz_CoA_lig"/>
</dbReference>
<reference evidence="6" key="1">
    <citation type="submission" date="2017-01" db="EMBL/GenBank/DDBJ databases">
        <authorList>
            <person name="Varghese N."/>
            <person name="Submissions S."/>
        </authorList>
    </citation>
    <scope>NUCLEOTIDE SEQUENCE [LARGE SCALE GENOMIC DNA]</scope>
    <source>
        <strain evidence="6">DSM 16176</strain>
    </source>
</reference>
<feature type="domain" description="AMP-binding enzyme C-terminal" evidence="4">
    <location>
        <begin position="450"/>
        <end position="528"/>
    </location>
</feature>
<protein>
    <submittedName>
        <fullName evidence="5">Benzoate-CoA ligase</fullName>
    </submittedName>
</protein>
<dbReference type="GO" id="GO:0016878">
    <property type="term" value="F:acid-thiol ligase activity"/>
    <property type="evidence" value="ECO:0007669"/>
    <property type="project" value="TreeGrafter"/>
</dbReference>
<dbReference type="FunFam" id="3.30.300.30:FF:000008">
    <property type="entry name" value="2,3-dihydroxybenzoate-AMP ligase"/>
    <property type="match status" value="1"/>
</dbReference>
<keyword evidence="2 5" id="KW-0436">Ligase</keyword>
<dbReference type="InterPro" id="IPR042099">
    <property type="entry name" value="ANL_N_sf"/>
</dbReference>
<evidence type="ECO:0000259" key="4">
    <source>
        <dbReference type="Pfam" id="PF13193"/>
    </source>
</evidence>
<dbReference type="RefSeq" id="WP_234969579.1">
    <property type="nucleotide sequence ID" value="NZ_FTOO01000003.1"/>
</dbReference>
<dbReference type="InterPro" id="IPR045851">
    <property type="entry name" value="AMP-bd_C_sf"/>
</dbReference>
<evidence type="ECO:0000313" key="6">
    <source>
        <dbReference type="Proteomes" id="UP000186156"/>
    </source>
</evidence>
<dbReference type="InterPro" id="IPR000873">
    <property type="entry name" value="AMP-dep_synth/lig_dom"/>
</dbReference>
<dbReference type="GO" id="GO:0005524">
    <property type="term" value="F:ATP binding"/>
    <property type="evidence" value="ECO:0007669"/>
    <property type="project" value="InterPro"/>
</dbReference>
<dbReference type="GO" id="GO:0016405">
    <property type="term" value="F:CoA-ligase activity"/>
    <property type="evidence" value="ECO:0007669"/>
    <property type="project" value="InterPro"/>
</dbReference>
<dbReference type="EMBL" id="FTOO01000003">
    <property type="protein sequence ID" value="SIS74522.1"/>
    <property type="molecule type" value="Genomic_DNA"/>
</dbReference>
<dbReference type="STRING" id="252246.SAMN05421799_103223"/>
<dbReference type="InterPro" id="IPR025110">
    <property type="entry name" value="AMP-bd_C"/>
</dbReference>
<accession>A0A1N7LL49</accession>
<dbReference type="Gene3D" id="3.40.50.12780">
    <property type="entry name" value="N-terminal domain of ligase-like"/>
    <property type="match status" value="1"/>
</dbReference>
<evidence type="ECO:0000313" key="5">
    <source>
        <dbReference type="EMBL" id="SIS74522.1"/>
    </source>
</evidence>
<evidence type="ECO:0000256" key="1">
    <source>
        <dbReference type="ARBA" id="ARBA00006432"/>
    </source>
</evidence>
<name>A0A1N7LL49_9BACL</name>
<dbReference type="PANTHER" id="PTHR43352">
    <property type="entry name" value="ACETYL-COA SYNTHETASE"/>
    <property type="match status" value="1"/>
</dbReference>
<gene>
    <name evidence="5" type="ORF">SAMN05421799_103223</name>
</gene>
<dbReference type="SUPFAM" id="SSF56801">
    <property type="entry name" value="Acetyl-CoA synthetase-like"/>
    <property type="match status" value="1"/>
</dbReference>
<dbReference type="AlphaFoldDB" id="A0A1N7LL49"/>
<dbReference type="GO" id="GO:0044550">
    <property type="term" value="P:secondary metabolite biosynthetic process"/>
    <property type="evidence" value="ECO:0007669"/>
    <property type="project" value="TreeGrafter"/>
</dbReference>
<sequence length="549" mass="61174">MALELSGDPQLVTRSPYNAAVQFVDRRVEEGMGNRIAFLHEDGQTTYAELYGAVNQAGNLFRDLGVQMEDRVALLCYDSIEFVSAFFGAVKVGAVPVPTNTMLSAADYLYILNDCRACVAVVEEALWPQIAGLVNQLPYLRCALIIQRDDSAVEQLSSHDRSPCALLDFREAVARMPRELVPANTLYDDMGFWLYTSGSTGRPKGVVHLQHDMEVSFRNYAQSVLGVTQSDRLFSASKLFFAYGLGNGMYFPLGAGATGILLRDKVTPERVCEWVVKYRPTLFFGVPSLYAAIVEWCDRTQHVPDFSSVRYGVSAGEPLPAAVFHRFRSHFGVEILDGIGSTEATHIYISNRPGDIRPGSTGHVVPGYQVKIVDSEGRDVPPGEPGQLLLKGDSIAQGYWNLHQQTCSKFRGEWYVTGDRYYRDVDGYFYYCGREDDMLKSGGIWVSPIEVEATLLEHPLVVEAAVIGVKDAQGIEHPVAYVVLKDRSGAPEQVAEELRRHVRDRLAHYKCPKQFVFTDSLPKTVTGKIQRFKLRETAEQGLEMLAKQE</sequence>
<feature type="domain" description="AMP-dependent synthetase/ligase" evidence="3">
    <location>
        <begin position="27"/>
        <end position="400"/>
    </location>
</feature>